<feature type="region of interest" description="Disordered" evidence="2">
    <location>
        <begin position="407"/>
        <end position="442"/>
    </location>
</feature>
<dbReference type="InterPro" id="IPR003961">
    <property type="entry name" value="FN3_dom"/>
</dbReference>
<keyword evidence="1" id="KW-0677">Repeat</keyword>
<name>G0UTC5_TRYCI</name>
<evidence type="ECO:0000313" key="4">
    <source>
        <dbReference type="EMBL" id="CCC92639.1"/>
    </source>
</evidence>
<dbReference type="EMBL" id="HE575322">
    <property type="protein sequence ID" value="CCC92639.1"/>
    <property type="molecule type" value="Genomic_DNA"/>
</dbReference>
<dbReference type="PANTHER" id="PTHR46708">
    <property type="entry name" value="TENASCIN"/>
    <property type="match status" value="1"/>
</dbReference>
<feature type="compositionally biased region" description="Basic and acidic residues" evidence="2">
    <location>
        <begin position="180"/>
        <end position="189"/>
    </location>
</feature>
<feature type="region of interest" description="Disordered" evidence="2">
    <location>
        <begin position="1239"/>
        <end position="1308"/>
    </location>
</feature>
<dbReference type="SMART" id="SM00060">
    <property type="entry name" value="FN3"/>
    <property type="match status" value="15"/>
</dbReference>
<sequence length="2571" mass="290077">MGIVPIEIGENYCLLGWRRVPRAPDTPPAISVIRGVGKVTAYELRVTRLDGKAKEKYEGPLSLDTVIPLESSVTSYHLGNLVSNTIYAVSMRAKAEGYWGPWSKVTKFVSQGRLQIKVHSVYEDVMLVSWSRPLPDWAHTRRDSNSMTNGESPPGSQADDPHEVDTLDQATTNTASTKLGSHDVRKGQDVSDNNSDAEDSNDWDAVQLGDYSIQRYELYLEGITCEMQQCLTLSKYQMSVRISGLQANQIYSVCVRSQSEKQHWSMLSRRESVLTLTPIATEVSHCTEDMAIIRWFRIRQDIKMYESFLEERRREEERICDERERHELFDMKRRLQELEDSEERDNLCDHLKLRHEHNAAVRMDAIHYLQIENIVQGDAETTGFHFRFYGGGVMPLIQGLNHMLLQSQCPKGSHGRKRRTDTSRSLNRTRRHHQRSSPEATGAYSMECAQITSLHIPAIQSEVTQAAGAADDGEEVGALGGRRTMFDVQLRSEVFSVTLKGLSPNSSFEVEVCTRNIAGDWCPWSERTRFSTLRPIELQQERFGEHYINLYWHRLPQSVSDEIESDERQLLELNEEFANMSPQDLKKKEQELSREDYEILLSRIKKLRDLKQSVQEKRSWLSSGQGEVVVHEHTPVKGYQLRVIHQNGTFQDYYVADKNDESADSAVRRAFTITGLVWNTMYTAILCCDYGVGWGPWTKPLKFVTQNLIQMSIMYISETFVDIEWRRAPNTRLPAINEGDTLRSDPASNEGRVCQVRITWEDEVEAKDGEAKIKEEYREMHSCCVFRVDKLLTDTKYTFEVREWGAQGDWGLWCAPKTCVTIPAMSVAVTKLGEDWAHITWNRLDRRVDYDNDINVLQHGVDNEIYYLRVAELQDNGIEGEDFQVPMVEEEEHTPATLVDDIAGVLTAQRNTYNSLPAQEHPVECETDGSGRFYLIRRFDKTISSYLVGNLRHDRFYSAQVVCVTTGGQLGSWSPEQYFLTMSRIQVEARHIDERYANIEWRRSPPRKHPRLSMASVFTGSYVTKEYIVELSGRDGFHLIGKLIGADSTEYQFENLSIDTVYKVAVSSVSEDDTHSLWSEPLRFVTLPRVTIYPTQITEHWITLEWGRGEQKPFGDEGTEYEGRHDPTIKVGSGLCSSYLLRIDQGGDGVKRLLEKQLPGNVNTFHLESLTPNTPYTINIRPANILGEWGFWSGERCVYTMKLIHVDVLATGEDYVRLHWGRGEPDELQTVDCVAYVSGNSSISSGDEERLEEDDGEHDGSEKSPTTVGESSRSVGEPSDDLFGSADSVTEAQPAAEDDGTFQNLTKGNEKALELKKLPLRKKYPLLDRPEKKSSMYNSTKTHITGYAITIIREGEDEGYTLDVPGGKTTFTVPSLLPDKRYLFAVRACYGGSDWGPISPHIACGTLNLLNVELTGLGEDYLTAAWQRLPNTFNVSEVTHMDQEELLCYELAVHDFTDVSLGEEDNEELPPRLRRAVMVPANVRRCTVRELLPHHRYRVSVRRWYKPHEAFLNNAPHSEFPQIEDDDVKEVLLREKAEAGAWSDGLYDVTMSEMVCFMDDGAEDFFAVRWERDTSALPLPVRNPFPQKPVDGYQLRVYDMGPIVSTLEGGEGLLLTDLTLSGADSTYTARNLRHDSLYRVHVRCCVDNVWGRWSRIVHVMTLPKFVVEMNSIGENYAEFSWQRPRRSLTLPDGSEAFCGNDDNLSMFQVEVAGIEHSYHINKQFKGVRNSYRAKMLEADTVYSVSVRAIDSRRDTWNPWNDRTYFVTLKPMRLVVYPPGEQFVTVEWFRDEQTVQDYADIVGVSSGHGPIGNSVDTFPVTSSPTTAAVPIHLGSPDVIAYHLCIFAGQHTPAVAVVDKQFPKDLNRYTVCSLDPDTPYVAVVRACNVDSRWGLWSKEGLFHTQCILKLSILRVGEIYATIKWERGEGDRQDEKHNPGKRLEPCEYQLLLKSGTETFERTVYPSDCGVTDEESLPTYMLGDLAPGSEYVMALQPRYDETRWGRWTHTVGFKTIYPIAVNVNEVAGNAVKFSVQRTLPPPTPIPSPTDAEKVEAKAKKNSKGGKGPRGAKTSRARRDSRLDKTGRGSPKTLESLPPVPVSQPPLSGRSPIPADSSAVSASTVSFVHGETPESPQKTVENEEPDDGSVDQKICIPVVKKYQVEVRVIERVREGNKALSDDGGSAANTPATVNTPCGVLAGSGGGRSGFGSPREIPQPVVLLPPITNITGGDSTTERIPGEGCGSQTPDTRAVATSEGGIYEDSALRSCYRVMLASTSQDRPHFRELMFDVEKDDPLVKIIEVDNLDYSTSYAIRIRAMDEHDMWGAWVETTIMTAPPPPRCVTLRRQNAQTCLLQWEAPDYHRRYRYVVEQSHYTTDSRGRCRGAIEWRVRDTVEETSCRVRLTAPPAKMRCRVKCALIGEDNIFSDYCEPVALTSGMLPDPVSGLVATRVSCNRVSLAWRPSRTETMSAGRSADRNVTYRIYVGVYNCTPILVCAVPDTTHTLEGLEPSKTYLSKWSPSAMTASATTTPLSESPLGTKTKGPLFFHKLRTPHRGQQQKIKDCRHEVSYCLIYP</sequence>
<dbReference type="InterPro" id="IPR013783">
    <property type="entry name" value="Ig-like_fold"/>
</dbReference>
<feature type="compositionally biased region" description="Polar residues" evidence="2">
    <location>
        <begin position="145"/>
        <end position="155"/>
    </location>
</feature>
<dbReference type="PROSITE" id="PS50853">
    <property type="entry name" value="FN3"/>
    <property type="match status" value="3"/>
</dbReference>
<dbReference type="CDD" id="cd00063">
    <property type="entry name" value="FN3"/>
    <property type="match status" value="4"/>
</dbReference>
<dbReference type="PANTHER" id="PTHR46708:SF2">
    <property type="entry name" value="FIBRONECTIN TYPE-III DOMAIN-CONTAINING PROTEIN"/>
    <property type="match status" value="1"/>
</dbReference>
<dbReference type="SUPFAM" id="SSF49265">
    <property type="entry name" value="Fibronectin type III"/>
    <property type="match status" value="12"/>
</dbReference>
<feature type="domain" description="Fibronectin type-III" evidence="3">
    <location>
        <begin position="2439"/>
        <end position="2540"/>
    </location>
</feature>
<feature type="domain" description="Fibronectin type-III" evidence="3">
    <location>
        <begin position="1"/>
        <end position="113"/>
    </location>
</feature>
<dbReference type="Gene3D" id="2.60.40.10">
    <property type="entry name" value="Immunoglobulins"/>
    <property type="match status" value="5"/>
</dbReference>
<evidence type="ECO:0000259" key="3">
    <source>
        <dbReference type="PROSITE" id="PS50853"/>
    </source>
</evidence>
<feature type="compositionally biased region" description="Low complexity" evidence="2">
    <location>
        <begin position="2110"/>
        <end position="2123"/>
    </location>
</feature>
<feature type="region of interest" description="Disordered" evidence="2">
    <location>
        <begin position="141"/>
        <end position="201"/>
    </location>
</feature>
<dbReference type="InterPro" id="IPR036116">
    <property type="entry name" value="FN3_sf"/>
</dbReference>
<feature type="compositionally biased region" description="Basic and acidic residues" evidence="2">
    <location>
        <begin position="2072"/>
        <end position="2082"/>
    </location>
</feature>
<organism evidence="4">
    <name type="scientific">Trypanosoma congolense (strain IL3000)</name>
    <dbReference type="NCBI Taxonomy" id="1068625"/>
    <lineage>
        <taxon>Eukaryota</taxon>
        <taxon>Discoba</taxon>
        <taxon>Euglenozoa</taxon>
        <taxon>Kinetoplastea</taxon>
        <taxon>Metakinetoplastina</taxon>
        <taxon>Trypanosomatida</taxon>
        <taxon>Trypanosomatidae</taxon>
        <taxon>Trypanosoma</taxon>
        <taxon>Nannomonas</taxon>
    </lineage>
</organism>
<feature type="region of interest" description="Disordered" evidence="2">
    <location>
        <begin position="2223"/>
        <end position="2247"/>
    </location>
</feature>
<dbReference type="InterPro" id="IPR050991">
    <property type="entry name" value="ECM_Regulatory_Proteins"/>
</dbReference>
<protein>
    <recommendedName>
        <fullName evidence="3">Fibronectin type-III domain-containing protein</fullName>
    </recommendedName>
</protein>
<reference evidence="4" key="1">
    <citation type="journal article" date="2012" name="Proc. Natl. Acad. Sci. U.S.A.">
        <title>Antigenic diversity is generated by distinct evolutionary mechanisms in African trypanosome species.</title>
        <authorList>
            <person name="Jackson A.P."/>
            <person name="Berry A."/>
            <person name="Aslett M."/>
            <person name="Allison H.C."/>
            <person name="Burton P."/>
            <person name="Vavrova-Anderson J."/>
            <person name="Brown R."/>
            <person name="Browne H."/>
            <person name="Corton N."/>
            <person name="Hauser H."/>
            <person name="Gamble J."/>
            <person name="Gilderthorp R."/>
            <person name="Marcello L."/>
            <person name="McQuillan J."/>
            <person name="Otto T.D."/>
            <person name="Quail M.A."/>
            <person name="Sanders M.J."/>
            <person name="van Tonder A."/>
            <person name="Ginger M.L."/>
            <person name="Field M.C."/>
            <person name="Barry J.D."/>
            <person name="Hertz-Fowler C."/>
            <person name="Berriman M."/>
        </authorList>
    </citation>
    <scope>NUCLEOTIDE SEQUENCE</scope>
    <source>
        <strain evidence="4">IL3000</strain>
    </source>
</reference>
<proteinExistence type="predicted"/>
<feature type="compositionally biased region" description="Polar residues" evidence="2">
    <location>
        <begin position="1263"/>
        <end position="1274"/>
    </location>
</feature>
<accession>G0UTC5</accession>
<feature type="domain" description="Fibronectin type-III" evidence="3">
    <location>
        <begin position="1088"/>
        <end position="1203"/>
    </location>
</feature>
<gene>
    <name evidence="4" type="ORF">TCIL3000_9_330</name>
</gene>
<feature type="compositionally biased region" description="Polar residues" evidence="2">
    <location>
        <begin position="168"/>
        <end position="179"/>
    </location>
</feature>
<evidence type="ECO:0000256" key="1">
    <source>
        <dbReference type="ARBA" id="ARBA00022737"/>
    </source>
</evidence>
<feature type="region of interest" description="Disordered" evidence="2">
    <location>
        <begin position="2032"/>
        <end position="2145"/>
    </location>
</feature>
<evidence type="ECO:0000256" key="2">
    <source>
        <dbReference type="SAM" id="MobiDB-lite"/>
    </source>
</evidence>